<dbReference type="Pfam" id="PF04978">
    <property type="entry name" value="MST"/>
    <property type="match status" value="1"/>
</dbReference>
<accession>A0A1H0KS46</accession>
<dbReference type="RefSeq" id="WP_090475347.1">
    <property type="nucleotide sequence ID" value="NZ_LT629710.1"/>
</dbReference>
<organism evidence="1 2">
    <name type="scientific">Nakamurella panacisegetis</name>
    <dbReference type="NCBI Taxonomy" id="1090615"/>
    <lineage>
        <taxon>Bacteria</taxon>
        <taxon>Bacillati</taxon>
        <taxon>Actinomycetota</taxon>
        <taxon>Actinomycetes</taxon>
        <taxon>Nakamurellales</taxon>
        <taxon>Nakamurellaceae</taxon>
        <taxon>Nakamurella</taxon>
    </lineage>
</organism>
<sequence>MTNSTRAVLQDAFDRVDQVVGAVTAGLTEEVGTYRPDAAANSISWLIWHLTRIQDDHLAGITGGEQVWISQGWVDRFSLPFAMEATGYGQDAEEVGAVQVPAELLAAYHSAVHENTVRYLEGLDDVELERVVDRRFDPPVTVAVRLVSVISDSLQHAGQAAYLKGLADRRG</sequence>
<proteinExistence type="predicted"/>
<protein>
    <recommendedName>
        <fullName evidence="3">DinB superfamily protein</fullName>
    </recommendedName>
</protein>
<dbReference type="STRING" id="1090615.SAMN04515671_1413"/>
<reference evidence="1 2" key="1">
    <citation type="submission" date="2016-10" db="EMBL/GenBank/DDBJ databases">
        <authorList>
            <person name="de Groot N.N."/>
        </authorList>
    </citation>
    <scope>NUCLEOTIDE SEQUENCE [LARGE SCALE GENOMIC DNA]</scope>
    <source>
        <strain evidence="2">P4-7,KCTC 19426,CECT 7604</strain>
    </source>
</reference>
<evidence type="ECO:0008006" key="3">
    <source>
        <dbReference type="Google" id="ProtNLM"/>
    </source>
</evidence>
<dbReference type="SUPFAM" id="SSF109854">
    <property type="entry name" value="DinB/YfiT-like putative metalloenzymes"/>
    <property type="match status" value="1"/>
</dbReference>
<dbReference type="Gene3D" id="1.20.120.450">
    <property type="entry name" value="dinb family like domain"/>
    <property type="match status" value="1"/>
</dbReference>
<dbReference type="NCBIfam" id="NF047843">
    <property type="entry name" value="MST_Rv0443"/>
    <property type="match status" value="1"/>
</dbReference>
<dbReference type="Proteomes" id="UP000198741">
    <property type="component" value="Chromosome I"/>
</dbReference>
<evidence type="ECO:0000313" key="2">
    <source>
        <dbReference type="Proteomes" id="UP000198741"/>
    </source>
</evidence>
<evidence type="ECO:0000313" key="1">
    <source>
        <dbReference type="EMBL" id="SDO58778.1"/>
    </source>
</evidence>
<dbReference type="InterPro" id="IPR034660">
    <property type="entry name" value="DinB/YfiT-like"/>
</dbReference>
<gene>
    <name evidence="1" type="ORF">SAMN04515671_1413</name>
</gene>
<name>A0A1H0KS46_9ACTN</name>
<dbReference type="OrthoDB" id="2363925at2"/>
<keyword evidence="2" id="KW-1185">Reference proteome</keyword>
<dbReference type="AlphaFoldDB" id="A0A1H0KS46"/>
<dbReference type="InterPro" id="IPR007061">
    <property type="entry name" value="MST-like"/>
</dbReference>
<dbReference type="EMBL" id="LT629710">
    <property type="protein sequence ID" value="SDO58778.1"/>
    <property type="molecule type" value="Genomic_DNA"/>
</dbReference>